<sequence>MLLPFNVHCSGSCHSIYSGKSSFLSMSSCSSSCLLLSTCSRSCLSLCLPVGVSTCSVFALITIPRAAAQNTSLHLYPSTALFDKGCLGRNVTSCLPCHMNKNNLQHLHK</sequence>
<dbReference type="Proteomes" id="UP000824782">
    <property type="component" value="Unassembled WGS sequence"/>
</dbReference>
<keyword evidence="2" id="KW-1185">Reference proteome</keyword>
<evidence type="ECO:0000313" key="1">
    <source>
        <dbReference type="EMBL" id="KAG8535269.1"/>
    </source>
</evidence>
<comment type="caution">
    <text evidence="1">The sequence shown here is derived from an EMBL/GenBank/DDBJ whole genome shotgun (WGS) entry which is preliminary data.</text>
</comment>
<reference evidence="1" key="1">
    <citation type="thesis" date="2020" institute="ProQuest LLC" country="789 East Eisenhower Parkway, Ann Arbor, MI, USA">
        <title>Comparative Genomics and Chromosome Evolution.</title>
        <authorList>
            <person name="Mudd A.B."/>
        </authorList>
    </citation>
    <scope>NUCLEOTIDE SEQUENCE</scope>
    <source>
        <strain evidence="1">237g6f4</strain>
        <tissue evidence="1">Blood</tissue>
    </source>
</reference>
<proteinExistence type="predicted"/>
<protein>
    <submittedName>
        <fullName evidence="1">Uncharacterized protein</fullName>
    </submittedName>
</protein>
<name>A0AAV6YCM6_ENGPU</name>
<gene>
    <name evidence="1" type="ORF">GDO81_028972</name>
</gene>
<accession>A0AAV6YCM6</accession>
<dbReference type="EMBL" id="WNYA01072368">
    <property type="protein sequence ID" value="KAG8535269.1"/>
    <property type="molecule type" value="Genomic_DNA"/>
</dbReference>
<dbReference type="AlphaFoldDB" id="A0AAV6YCM6"/>
<organism evidence="1 2">
    <name type="scientific">Engystomops pustulosus</name>
    <name type="common">Tungara frog</name>
    <name type="synonym">Physalaemus pustulosus</name>
    <dbReference type="NCBI Taxonomy" id="76066"/>
    <lineage>
        <taxon>Eukaryota</taxon>
        <taxon>Metazoa</taxon>
        <taxon>Chordata</taxon>
        <taxon>Craniata</taxon>
        <taxon>Vertebrata</taxon>
        <taxon>Euteleostomi</taxon>
        <taxon>Amphibia</taxon>
        <taxon>Batrachia</taxon>
        <taxon>Anura</taxon>
        <taxon>Neobatrachia</taxon>
        <taxon>Hyloidea</taxon>
        <taxon>Leptodactylidae</taxon>
        <taxon>Leiuperinae</taxon>
        <taxon>Engystomops</taxon>
    </lineage>
</organism>
<evidence type="ECO:0000313" key="2">
    <source>
        <dbReference type="Proteomes" id="UP000824782"/>
    </source>
</evidence>